<keyword evidence="3" id="KW-1185">Reference proteome</keyword>
<dbReference type="InterPro" id="IPR001214">
    <property type="entry name" value="SET_dom"/>
</dbReference>
<dbReference type="InterPro" id="IPR040415">
    <property type="entry name" value="SETD9"/>
</dbReference>
<evidence type="ECO:0000313" key="2">
    <source>
        <dbReference type="EMBL" id="CAH0107520.1"/>
    </source>
</evidence>
<protein>
    <recommendedName>
        <fullName evidence="1">SET domain-containing protein</fullName>
    </recommendedName>
</protein>
<evidence type="ECO:0000259" key="1">
    <source>
        <dbReference type="PROSITE" id="PS50280"/>
    </source>
</evidence>
<sequence>MKGLLHALKIKWLSYRFRFVPWVALNFKEKSHRSVSRGDDKITPDDAIVDTLLHFSMSLHKHFSNGLSNKTPAESLKVMEKVLGYTIQLRKSHIPEAGTGVFVSKGTVTAGSIVALYPGTVYRVMEPLLLQSIANPFIFRCIDGLHIDGKDRGISRRIFKSCVYRDLRWPFFPADLTWLLKGDFINPLNCGQYVNNETPEYPCNVAYQECDLPIDRFPIELRCYLPNIYYSSSEGNQAKYLRIVALVATKDIGIDTELFSTYYTVVHDAS</sequence>
<organism evidence="2 3">
    <name type="scientific">Daphnia galeata</name>
    <dbReference type="NCBI Taxonomy" id="27404"/>
    <lineage>
        <taxon>Eukaryota</taxon>
        <taxon>Metazoa</taxon>
        <taxon>Ecdysozoa</taxon>
        <taxon>Arthropoda</taxon>
        <taxon>Crustacea</taxon>
        <taxon>Branchiopoda</taxon>
        <taxon>Diplostraca</taxon>
        <taxon>Cladocera</taxon>
        <taxon>Anomopoda</taxon>
        <taxon>Daphniidae</taxon>
        <taxon>Daphnia</taxon>
    </lineage>
</organism>
<accession>A0A8J2RYD0</accession>
<name>A0A8J2RYD0_9CRUS</name>
<dbReference type="PANTHER" id="PTHR33524:SF2">
    <property type="entry name" value="SET DOMAIN-CONTAINING PROTEIN 9"/>
    <property type="match status" value="1"/>
</dbReference>
<feature type="domain" description="SET" evidence="1">
    <location>
        <begin position="85"/>
        <end position="263"/>
    </location>
</feature>
<evidence type="ECO:0000313" key="3">
    <source>
        <dbReference type="Proteomes" id="UP000789390"/>
    </source>
</evidence>
<comment type="caution">
    <text evidence="2">The sequence shown here is derived from an EMBL/GenBank/DDBJ whole genome shotgun (WGS) entry which is preliminary data.</text>
</comment>
<dbReference type="Proteomes" id="UP000789390">
    <property type="component" value="Unassembled WGS sequence"/>
</dbReference>
<reference evidence="2" key="1">
    <citation type="submission" date="2021-11" db="EMBL/GenBank/DDBJ databases">
        <authorList>
            <person name="Schell T."/>
        </authorList>
    </citation>
    <scope>NUCLEOTIDE SEQUENCE</scope>
    <source>
        <strain evidence="2">M5</strain>
    </source>
</reference>
<proteinExistence type="predicted"/>
<dbReference type="PROSITE" id="PS50280">
    <property type="entry name" value="SET"/>
    <property type="match status" value="1"/>
</dbReference>
<dbReference type="CDD" id="cd10537">
    <property type="entry name" value="SET_SETD9"/>
    <property type="match status" value="1"/>
</dbReference>
<dbReference type="AlphaFoldDB" id="A0A8J2RYD0"/>
<dbReference type="OrthoDB" id="442460at2759"/>
<dbReference type="EMBL" id="CAKKLH010000277">
    <property type="protein sequence ID" value="CAH0107520.1"/>
    <property type="molecule type" value="Genomic_DNA"/>
</dbReference>
<gene>
    <name evidence="2" type="ORF">DGAL_LOCUS10824</name>
</gene>
<dbReference type="PANTHER" id="PTHR33524">
    <property type="entry name" value="C5ORF35"/>
    <property type="match status" value="1"/>
</dbReference>